<evidence type="ECO:0000256" key="3">
    <source>
        <dbReference type="ARBA" id="ARBA00022597"/>
    </source>
</evidence>
<dbReference type="PROSITE" id="PS51093">
    <property type="entry name" value="PTS_EIIA_TYPE_1"/>
    <property type="match status" value="1"/>
</dbReference>
<keyword evidence="3" id="KW-0762">Sugar transport</keyword>
<dbReference type="PANTHER" id="PTHR45008:SF1">
    <property type="entry name" value="PTS SYSTEM GLUCOSE-SPECIFIC EIIA COMPONENT"/>
    <property type="match status" value="1"/>
</dbReference>
<keyword evidence="5" id="KW-0598">Phosphotransferase system</keyword>
<reference evidence="8 9" key="1">
    <citation type="journal article" date="2012" name="Front. Microbiol.">
        <title>Redundancy and modularity in membrane-associated dissimilatory nitrate reduction in Bacillus.</title>
        <authorList>
            <person name="Heylen K."/>
            <person name="Keltjens J."/>
        </authorList>
    </citation>
    <scope>NUCLEOTIDE SEQUENCE [LARGE SCALE GENOMIC DNA]</scope>
    <source>
        <strain evidence="9">LMG 21833T</strain>
    </source>
</reference>
<accession>K6D2J0</accession>
<dbReference type="Proteomes" id="UP000006316">
    <property type="component" value="Unassembled WGS sequence"/>
</dbReference>
<evidence type="ECO:0000256" key="1">
    <source>
        <dbReference type="ARBA" id="ARBA00004496"/>
    </source>
</evidence>
<keyword evidence="6" id="KW-0418">Kinase</keyword>
<organism evidence="8 9">
    <name type="scientific">Neobacillus bataviensis LMG 21833</name>
    <dbReference type="NCBI Taxonomy" id="1117379"/>
    <lineage>
        <taxon>Bacteria</taxon>
        <taxon>Bacillati</taxon>
        <taxon>Bacillota</taxon>
        <taxon>Bacilli</taxon>
        <taxon>Bacillales</taxon>
        <taxon>Bacillaceae</taxon>
        <taxon>Neobacillus</taxon>
    </lineage>
</organism>
<sequence>MNGFLCPFICTPMPFLLFLTSFGNHKQKSKGVIVMFNFFKKAPVEFYTPVNGKIVSLEEVPDPVFSQKMMGEGIAVMPTNGDIVSPVKGTVILVAETKHAIGIRAEDGSEILIHVGLETVALDGKGFNVAVKDGDKVSAGQLLMEVDWEYISTNAKSTITPIVITNSQEGKKQYTFTEEKEGTSGKTVLFTASAK</sequence>
<evidence type="ECO:0000313" key="8">
    <source>
        <dbReference type="EMBL" id="EKN66712.1"/>
    </source>
</evidence>
<evidence type="ECO:0000256" key="2">
    <source>
        <dbReference type="ARBA" id="ARBA00022448"/>
    </source>
</evidence>
<dbReference type="InterPro" id="IPR011055">
    <property type="entry name" value="Dup_hybrid_motif"/>
</dbReference>
<protein>
    <submittedName>
        <fullName evidence="8">Putative phosphotransferase system glucose-specific enzyme IIA</fullName>
    </submittedName>
</protein>
<dbReference type="FunFam" id="2.70.70.10:FF:000001">
    <property type="entry name" value="PTS system glucose-specific IIA component"/>
    <property type="match status" value="1"/>
</dbReference>
<keyword evidence="4 8" id="KW-0808">Transferase</keyword>
<dbReference type="PROSITE" id="PS00371">
    <property type="entry name" value="PTS_EIIA_TYPE_1_HIS"/>
    <property type="match status" value="1"/>
</dbReference>
<dbReference type="eggNOG" id="COG2190">
    <property type="taxonomic scope" value="Bacteria"/>
</dbReference>
<gene>
    <name evidence="8" type="ORF">BABA_14682</name>
</gene>
<evidence type="ECO:0000256" key="5">
    <source>
        <dbReference type="ARBA" id="ARBA00022683"/>
    </source>
</evidence>
<evidence type="ECO:0000256" key="6">
    <source>
        <dbReference type="ARBA" id="ARBA00022777"/>
    </source>
</evidence>
<dbReference type="PANTHER" id="PTHR45008">
    <property type="entry name" value="PTS SYSTEM GLUCOSE-SPECIFIC EIIA COMPONENT"/>
    <property type="match status" value="1"/>
</dbReference>
<dbReference type="GO" id="GO:0016301">
    <property type="term" value="F:kinase activity"/>
    <property type="evidence" value="ECO:0007669"/>
    <property type="project" value="UniProtKB-KW"/>
</dbReference>
<dbReference type="InterPro" id="IPR050890">
    <property type="entry name" value="PTS_EIIA_component"/>
</dbReference>
<evidence type="ECO:0000313" key="9">
    <source>
        <dbReference type="Proteomes" id="UP000006316"/>
    </source>
</evidence>
<dbReference type="Pfam" id="PF00358">
    <property type="entry name" value="PTS_EIIA_1"/>
    <property type="match status" value="1"/>
</dbReference>
<dbReference type="EMBL" id="AJLS01000114">
    <property type="protein sequence ID" value="EKN66712.1"/>
    <property type="molecule type" value="Genomic_DNA"/>
</dbReference>
<feature type="domain" description="PTS EIIA type-1" evidence="7">
    <location>
        <begin position="62"/>
        <end position="166"/>
    </location>
</feature>
<dbReference type="GO" id="GO:0005737">
    <property type="term" value="C:cytoplasm"/>
    <property type="evidence" value="ECO:0007669"/>
    <property type="project" value="UniProtKB-SubCell"/>
</dbReference>
<dbReference type="SUPFAM" id="SSF51261">
    <property type="entry name" value="Duplicated hybrid motif"/>
    <property type="match status" value="1"/>
</dbReference>
<proteinExistence type="predicted"/>
<dbReference type="AlphaFoldDB" id="K6D2J0"/>
<keyword evidence="9" id="KW-1185">Reference proteome</keyword>
<dbReference type="Gene3D" id="2.70.70.10">
    <property type="entry name" value="Glucose Permease (Domain IIA)"/>
    <property type="match status" value="1"/>
</dbReference>
<comment type="subcellular location">
    <subcellularLocation>
        <location evidence="1">Cytoplasm</location>
    </subcellularLocation>
</comment>
<comment type="caution">
    <text evidence="8">The sequence shown here is derived from an EMBL/GenBank/DDBJ whole genome shotgun (WGS) entry which is preliminary data.</text>
</comment>
<dbReference type="InterPro" id="IPR001127">
    <property type="entry name" value="PTS_EIIA_1_perm"/>
</dbReference>
<evidence type="ECO:0000256" key="4">
    <source>
        <dbReference type="ARBA" id="ARBA00022679"/>
    </source>
</evidence>
<keyword evidence="2" id="KW-0813">Transport</keyword>
<evidence type="ECO:0000259" key="7">
    <source>
        <dbReference type="PROSITE" id="PS51093"/>
    </source>
</evidence>
<dbReference type="PATRIC" id="fig|1117379.3.peg.3030"/>
<dbReference type="STRING" id="1117379.BABA_14682"/>
<dbReference type="GO" id="GO:0009401">
    <property type="term" value="P:phosphoenolpyruvate-dependent sugar phosphotransferase system"/>
    <property type="evidence" value="ECO:0007669"/>
    <property type="project" value="UniProtKB-KW"/>
</dbReference>
<name>K6D2J0_9BACI</name>
<dbReference type="NCBIfam" id="TIGR00830">
    <property type="entry name" value="PTBA"/>
    <property type="match status" value="1"/>
</dbReference>